<proteinExistence type="predicted"/>
<dbReference type="AlphaFoldDB" id="A0A7J8WEY4"/>
<keyword evidence="2" id="KW-1185">Reference proteome</keyword>
<reference evidence="1 2" key="1">
    <citation type="journal article" date="2019" name="Genome Biol. Evol.">
        <title>Insights into the evolution of the New World diploid cottons (Gossypium, subgenus Houzingenia) based on genome sequencing.</title>
        <authorList>
            <person name="Grover C.E."/>
            <person name="Arick M.A. 2nd"/>
            <person name="Thrash A."/>
            <person name="Conover J.L."/>
            <person name="Sanders W.S."/>
            <person name="Peterson D.G."/>
            <person name="Frelichowski J.E."/>
            <person name="Scheffler J.A."/>
            <person name="Scheffler B.E."/>
            <person name="Wendel J.F."/>
        </authorList>
    </citation>
    <scope>NUCLEOTIDE SEQUENCE [LARGE SCALE GENOMIC DNA]</scope>
    <source>
        <strain evidence="1">57</strain>
        <tissue evidence="1">Leaf</tissue>
    </source>
</reference>
<accession>A0A7J8WEY4</accession>
<dbReference type="Proteomes" id="UP000593573">
    <property type="component" value="Unassembled WGS sequence"/>
</dbReference>
<evidence type="ECO:0008006" key="3">
    <source>
        <dbReference type="Google" id="ProtNLM"/>
    </source>
</evidence>
<gene>
    <name evidence="1" type="ORF">Goklo_024173</name>
</gene>
<organism evidence="1 2">
    <name type="scientific">Gossypium klotzschianum</name>
    <dbReference type="NCBI Taxonomy" id="34286"/>
    <lineage>
        <taxon>Eukaryota</taxon>
        <taxon>Viridiplantae</taxon>
        <taxon>Streptophyta</taxon>
        <taxon>Embryophyta</taxon>
        <taxon>Tracheophyta</taxon>
        <taxon>Spermatophyta</taxon>
        <taxon>Magnoliopsida</taxon>
        <taxon>eudicotyledons</taxon>
        <taxon>Gunneridae</taxon>
        <taxon>Pentapetalae</taxon>
        <taxon>rosids</taxon>
        <taxon>malvids</taxon>
        <taxon>Malvales</taxon>
        <taxon>Malvaceae</taxon>
        <taxon>Malvoideae</taxon>
        <taxon>Gossypium</taxon>
    </lineage>
</organism>
<evidence type="ECO:0000313" key="1">
    <source>
        <dbReference type="EMBL" id="MBA0673597.1"/>
    </source>
</evidence>
<name>A0A7J8WEY4_9ROSI</name>
<feature type="non-terminal residue" evidence="1">
    <location>
        <position position="1"/>
    </location>
</feature>
<dbReference type="OrthoDB" id="1749408at2759"/>
<evidence type="ECO:0000313" key="2">
    <source>
        <dbReference type="Proteomes" id="UP000593573"/>
    </source>
</evidence>
<comment type="caution">
    <text evidence="1">The sequence shown here is derived from an EMBL/GenBank/DDBJ whole genome shotgun (WGS) entry which is preliminary data.</text>
</comment>
<protein>
    <recommendedName>
        <fullName evidence="3">Reverse transcriptase zinc-binding domain-containing protein</fullName>
    </recommendedName>
</protein>
<dbReference type="EMBL" id="JABFAB010252621">
    <property type="protein sequence ID" value="MBA0673597.1"/>
    <property type="molecule type" value="Genomic_DNA"/>
</dbReference>
<sequence>MTMDDRCSLCGVEVENMDHVLQSCIVAPVIWKRLLESILEVSLRMQQQYTFAMESLEDSLVPVRHWKRNFGVLLKAFDLPGGVDRE</sequence>